<protein>
    <recommendedName>
        <fullName evidence="4">Tobamovirus multiplication protein 2B</fullName>
    </recommendedName>
</protein>
<evidence type="ECO:0000313" key="2">
    <source>
        <dbReference type="EMBL" id="CAL1376107.1"/>
    </source>
</evidence>
<evidence type="ECO:0000256" key="1">
    <source>
        <dbReference type="SAM" id="MobiDB-lite"/>
    </source>
</evidence>
<evidence type="ECO:0000313" key="3">
    <source>
        <dbReference type="Proteomes" id="UP001497516"/>
    </source>
</evidence>
<feature type="region of interest" description="Disordered" evidence="1">
    <location>
        <begin position="126"/>
        <end position="147"/>
    </location>
</feature>
<proteinExistence type="predicted"/>
<gene>
    <name evidence="2" type="ORF">LTRI10_LOCUS17859</name>
</gene>
<reference evidence="2 3" key="1">
    <citation type="submission" date="2024-04" db="EMBL/GenBank/DDBJ databases">
        <authorList>
            <person name="Fracassetti M."/>
        </authorList>
    </citation>
    <scope>NUCLEOTIDE SEQUENCE [LARGE SCALE GENOMIC DNA]</scope>
</reference>
<feature type="region of interest" description="Disordered" evidence="1">
    <location>
        <begin position="1"/>
        <end position="32"/>
    </location>
</feature>
<accession>A0AAV2DRF8</accession>
<name>A0AAV2DRF8_9ROSI</name>
<organism evidence="2 3">
    <name type="scientific">Linum trigynum</name>
    <dbReference type="NCBI Taxonomy" id="586398"/>
    <lineage>
        <taxon>Eukaryota</taxon>
        <taxon>Viridiplantae</taxon>
        <taxon>Streptophyta</taxon>
        <taxon>Embryophyta</taxon>
        <taxon>Tracheophyta</taxon>
        <taxon>Spermatophyta</taxon>
        <taxon>Magnoliopsida</taxon>
        <taxon>eudicotyledons</taxon>
        <taxon>Gunneridae</taxon>
        <taxon>Pentapetalae</taxon>
        <taxon>rosids</taxon>
        <taxon>fabids</taxon>
        <taxon>Malpighiales</taxon>
        <taxon>Linaceae</taxon>
        <taxon>Linum</taxon>
    </lineage>
</organism>
<sequence>MAIPPPSSSSGRSGITTIQPPAPSTSTRGGTAKVTVAEQISQTVQSTFNLLQLMQETSPSQAQLSKLPKNLMAKASTMKNTGQILEQLPQVISTLDAHMENGLQSAPHLRTVSQILANMENSQLSSLSSAHVAEEQQEADNRSPKSG</sequence>
<evidence type="ECO:0008006" key="4">
    <source>
        <dbReference type="Google" id="ProtNLM"/>
    </source>
</evidence>
<dbReference type="AlphaFoldDB" id="A0AAV2DRF8"/>
<dbReference type="Proteomes" id="UP001497516">
    <property type="component" value="Chromosome 3"/>
</dbReference>
<feature type="compositionally biased region" description="Polar residues" evidence="1">
    <location>
        <begin position="11"/>
        <end position="29"/>
    </location>
</feature>
<keyword evidence="3" id="KW-1185">Reference proteome</keyword>
<dbReference type="EMBL" id="OZ034816">
    <property type="protein sequence ID" value="CAL1376107.1"/>
    <property type="molecule type" value="Genomic_DNA"/>
</dbReference>